<evidence type="ECO:0000313" key="2">
    <source>
        <dbReference type="Proteomes" id="UP000194267"/>
    </source>
</evidence>
<dbReference type="EMBL" id="LWLV01000432">
    <property type="protein sequence ID" value="OTA41481.1"/>
    <property type="molecule type" value="Genomic_DNA"/>
</dbReference>
<dbReference type="Proteomes" id="UP000194267">
    <property type="component" value="Unassembled WGS sequence"/>
</dbReference>
<proteinExistence type="predicted"/>
<name>A0A1Y2T4V3_SYMTR</name>
<evidence type="ECO:0000313" key="1">
    <source>
        <dbReference type="EMBL" id="OTA41481.1"/>
    </source>
</evidence>
<comment type="caution">
    <text evidence="1">The sequence shown here is derived from an EMBL/GenBank/DDBJ whole genome shotgun (WGS) entry which is preliminary data.</text>
</comment>
<reference evidence="2" key="1">
    <citation type="submission" date="2016-04" db="EMBL/GenBank/DDBJ databases">
        <authorList>
            <person name="Antunes L.P."/>
            <person name="Martins L.F."/>
            <person name="Pereira R.V."/>
            <person name="Thomas A.M."/>
            <person name="Barbosa D."/>
            <person name="Nascimento L."/>
            <person name="Silva G.M."/>
            <person name="Condomitti G.W."/>
            <person name="Digiampietri L.A."/>
            <person name="Lombardi K.C."/>
            <person name="Ramos P.L."/>
            <person name="Quaggio R.B."/>
            <person name="Oliveira J.C."/>
            <person name="Pascon R.C."/>
            <person name="Cruz J.B."/>
            <person name="Silva A.M."/>
            <person name="Setubal J.C."/>
        </authorList>
    </citation>
    <scope>NUCLEOTIDE SEQUENCE [LARGE SCALE GENOMIC DNA]</scope>
</reference>
<sequence length="208" mass="21945">MIRTWVMAAALVLVTALAGVGVTFALFTDSREGGSHELVAGTVRIDGERVNDTVRGPMFYIDGASDGVTHDGQEGLLPTGLWAPGDAHHRGFQIENVGTLDVKLTGMTAELEAGDEVLAGALDVKIYDDLYLDEDGHVLNPEATLIYSGKLAEFLGSGMSFPTPIELAPGDLASIGILVSFPLDAGDAYQGTTIKVTFSAHAEQLRNN</sequence>
<protein>
    <submittedName>
        <fullName evidence="1">Uncharacterized protein</fullName>
    </submittedName>
</protein>
<dbReference type="AlphaFoldDB" id="A0A1Y2T4V3"/>
<accession>A0A1Y2T4V3</accession>
<organism evidence="1 2">
    <name type="scientific">Symbiobacterium thermophilum</name>
    <dbReference type="NCBI Taxonomy" id="2734"/>
    <lineage>
        <taxon>Bacteria</taxon>
        <taxon>Bacillati</taxon>
        <taxon>Bacillota</taxon>
        <taxon>Clostridia</taxon>
        <taxon>Eubacteriales</taxon>
        <taxon>Symbiobacteriaceae</taxon>
        <taxon>Symbiobacterium</taxon>
    </lineage>
</organism>
<gene>
    <name evidence="1" type="ORF">A6D92_06315</name>
</gene>